<evidence type="ECO:0000313" key="2">
    <source>
        <dbReference type="EMBL" id="ATC64707.1"/>
    </source>
</evidence>
<accession>A0A290Q8Y9</accession>
<dbReference type="Pfam" id="PF07963">
    <property type="entry name" value="N_methyl"/>
    <property type="match status" value="1"/>
</dbReference>
<dbReference type="Gene3D" id="3.30.700.10">
    <property type="entry name" value="Glycoprotein, Type 4 Pilin"/>
    <property type="match status" value="1"/>
</dbReference>
<protein>
    <recommendedName>
        <fullName evidence="4">Prepilin-type cleavage/methylation domain-containing protein</fullName>
    </recommendedName>
</protein>
<evidence type="ECO:0008006" key="4">
    <source>
        <dbReference type="Google" id="ProtNLM"/>
    </source>
</evidence>
<keyword evidence="1" id="KW-0472">Membrane</keyword>
<dbReference type="InterPro" id="IPR045584">
    <property type="entry name" value="Pilin-like"/>
</dbReference>
<dbReference type="InterPro" id="IPR012902">
    <property type="entry name" value="N_methyl_site"/>
</dbReference>
<name>A0A290Q8Y9_9BACT</name>
<dbReference type="SUPFAM" id="SSF54523">
    <property type="entry name" value="Pili subunits"/>
    <property type="match status" value="1"/>
</dbReference>
<dbReference type="Proteomes" id="UP000217265">
    <property type="component" value="Chromosome"/>
</dbReference>
<dbReference type="NCBIfam" id="TIGR02532">
    <property type="entry name" value="IV_pilin_GFxxxE"/>
    <property type="match status" value="1"/>
</dbReference>
<keyword evidence="3" id="KW-1185">Reference proteome</keyword>
<evidence type="ECO:0000256" key="1">
    <source>
        <dbReference type="SAM" id="Phobius"/>
    </source>
</evidence>
<keyword evidence="1" id="KW-0812">Transmembrane</keyword>
<dbReference type="PANTHER" id="PTHR30093">
    <property type="entry name" value="GENERAL SECRETION PATHWAY PROTEIN G"/>
    <property type="match status" value="1"/>
</dbReference>
<gene>
    <name evidence="2" type="ORF">CMV30_12470</name>
</gene>
<dbReference type="OrthoDB" id="195052at2"/>
<dbReference type="PROSITE" id="PS00409">
    <property type="entry name" value="PROKAR_NTER_METHYL"/>
    <property type="match status" value="1"/>
</dbReference>
<dbReference type="KEGG" id="vbh:CMV30_12470"/>
<dbReference type="EMBL" id="CP023344">
    <property type="protein sequence ID" value="ATC64707.1"/>
    <property type="molecule type" value="Genomic_DNA"/>
</dbReference>
<sequence>MKLNRSKKGFTLVEIMIVVVIIGLLAAMAIPAFQKVRRNSIGKAMINDARQLGSALSQIATDFGAAPGETFPLDYVAASGLIDNNAPVVLLNTRTIPANELGKYVKVLSKNYTLSAVATFGAGETTVTRADDTAFTIQHAQVRPDELQGGVTSPVAGNNLATFTAVAFDIEGKLL</sequence>
<organism evidence="2 3">
    <name type="scientific">Nibricoccus aquaticus</name>
    <dbReference type="NCBI Taxonomy" id="2576891"/>
    <lineage>
        <taxon>Bacteria</taxon>
        <taxon>Pseudomonadati</taxon>
        <taxon>Verrucomicrobiota</taxon>
        <taxon>Opitutia</taxon>
        <taxon>Opitutales</taxon>
        <taxon>Opitutaceae</taxon>
        <taxon>Nibricoccus</taxon>
    </lineage>
</organism>
<reference evidence="2 3" key="1">
    <citation type="submission" date="2017-09" db="EMBL/GenBank/DDBJ databases">
        <title>Complete genome sequence of Verrucomicrobial strain HZ-65, isolated from freshwater.</title>
        <authorList>
            <person name="Choi A."/>
        </authorList>
    </citation>
    <scope>NUCLEOTIDE SEQUENCE [LARGE SCALE GENOMIC DNA]</scope>
    <source>
        <strain evidence="2 3">HZ-65</strain>
    </source>
</reference>
<keyword evidence="1" id="KW-1133">Transmembrane helix</keyword>
<proteinExistence type="predicted"/>
<feature type="transmembrane region" description="Helical" evidence="1">
    <location>
        <begin position="12"/>
        <end position="33"/>
    </location>
</feature>
<dbReference type="AlphaFoldDB" id="A0A290Q8Y9"/>
<evidence type="ECO:0000313" key="3">
    <source>
        <dbReference type="Proteomes" id="UP000217265"/>
    </source>
</evidence>
<dbReference type="RefSeq" id="WP_096056338.1">
    <property type="nucleotide sequence ID" value="NZ_CP023344.1"/>
</dbReference>